<dbReference type="GO" id="GO:0005524">
    <property type="term" value="F:ATP binding"/>
    <property type="evidence" value="ECO:0007669"/>
    <property type="project" value="UniProtKB-KW"/>
</dbReference>
<dbReference type="PANTHER" id="PTHR45991">
    <property type="entry name" value="PACHYTENE CHECKPOINT PROTEIN 2"/>
    <property type="match status" value="1"/>
</dbReference>
<dbReference type="SMART" id="SM00382">
    <property type="entry name" value="AAA"/>
    <property type="match status" value="1"/>
</dbReference>
<dbReference type="GO" id="GO:0005694">
    <property type="term" value="C:chromosome"/>
    <property type="evidence" value="ECO:0007669"/>
    <property type="project" value="TreeGrafter"/>
</dbReference>
<proteinExistence type="predicted"/>
<dbReference type="GO" id="GO:0005634">
    <property type="term" value="C:nucleus"/>
    <property type="evidence" value="ECO:0007669"/>
    <property type="project" value="TreeGrafter"/>
</dbReference>
<sequence length="508" mass="58175">MSNETEIVEIEVCLKPLLNMEEITEEKSMIEERLKESISILLKDRFVTLEQSSEVQIEEIRNFATVYGIVETTNYNKVISPQMISSLCSHPMSLIKAEILISVYIKSIYIGQVFKFNNIPKSFSSILIGLQNGHYKAFDEFEELVGIKNPEYKFKFYHNLDEIGTEKRMISENFINEFDNITLAPISKGKNEMHKFDYILNSLSQNKDNSGILDHLKLTAIPNTRFDKLWTTLRYEKNLKVQILNYSKMLLSLMSSTSIQTYNNNKLLLFHGPPGSGKTTLCKALAQKISIRKNGIFIELSCSKIFSKWLGESSQKLEFIFKELFNLIQSHQEIIIIICIDEVETIANSRSQTLDNKESTDSIRVVNTLLTQLDSLKIFDNFLILTTSNLLKSLDSAYLDRVDESFWVNRPSAAMINCILRDSINNVIGLGYFNSGELLNDSCSELSTILQKTSERCYSLEVSGRYLSKLPLMILSKMSPLVINDNKIEFSVFIDQLVRYIFSKEPAP</sequence>
<dbReference type="PANTHER" id="PTHR45991:SF1">
    <property type="entry name" value="PACHYTENE CHECKPOINT PROTEIN 2 HOMOLOG"/>
    <property type="match status" value="1"/>
</dbReference>
<dbReference type="InterPro" id="IPR003593">
    <property type="entry name" value="AAA+_ATPase"/>
</dbReference>
<dbReference type="GO" id="GO:0007131">
    <property type="term" value="P:reciprocal meiotic recombination"/>
    <property type="evidence" value="ECO:0007669"/>
    <property type="project" value="TreeGrafter"/>
</dbReference>
<dbReference type="Pfam" id="PF00004">
    <property type="entry name" value="AAA"/>
    <property type="match status" value="1"/>
</dbReference>
<keyword evidence="5" id="KW-1185">Reference proteome</keyword>
<organism evidence="4 5">
    <name type="scientific">Wickerhamomyces mucosus</name>
    <dbReference type="NCBI Taxonomy" id="1378264"/>
    <lineage>
        <taxon>Eukaryota</taxon>
        <taxon>Fungi</taxon>
        <taxon>Dikarya</taxon>
        <taxon>Ascomycota</taxon>
        <taxon>Saccharomycotina</taxon>
        <taxon>Saccharomycetes</taxon>
        <taxon>Phaffomycetales</taxon>
        <taxon>Wickerhamomycetaceae</taxon>
        <taxon>Wickerhamomyces</taxon>
    </lineage>
</organism>
<evidence type="ECO:0000259" key="3">
    <source>
        <dbReference type="SMART" id="SM00382"/>
    </source>
</evidence>
<dbReference type="PRINTS" id="PR00300">
    <property type="entry name" value="CLPPROTEASEA"/>
</dbReference>
<protein>
    <recommendedName>
        <fullName evidence="3">AAA+ ATPase domain-containing protein</fullName>
    </recommendedName>
</protein>
<reference evidence="4" key="1">
    <citation type="journal article" date="2021" name="Open Biol.">
        <title>Shared evolutionary footprints suggest mitochondrial oxidative damage underlies multiple complex I losses in fungi.</title>
        <authorList>
            <person name="Schikora-Tamarit M.A."/>
            <person name="Marcet-Houben M."/>
            <person name="Nosek J."/>
            <person name="Gabaldon T."/>
        </authorList>
    </citation>
    <scope>NUCLEOTIDE SEQUENCE</scope>
    <source>
        <strain evidence="4">CBS6341</strain>
    </source>
</reference>
<evidence type="ECO:0000313" key="4">
    <source>
        <dbReference type="EMBL" id="KAH3678292.1"/>
    </source>
</evidence>
<dbReference type="InterPro" id="IPR001270">
    <property type="entry name" value="ClpA/B"/>
</dbReference>
<dbReference type="SUPFAM" id="SSF52540">
    <property type="entry name" value="P-loop containing nucleoside triphosphate hydrolases"/>
    <property type="match status" value="1"/>
</dbReference>
<dbReference type="AlphaFoldDB" id="A0A9P8PUB9"/>
<evidence type="ECO:0000313" key="5">
    <source>
        <dbReference type="Proteomes" id="UP000769528"/>
    </source>
</evidence>
<dbReference type="InterPro" id="IPR044539">
    <property type="entry name" value="Pch2-like"/>
</dbReference>
<keyword evidence="1" id="KW-0547">Nucleotide-binding</keyword>
<dbReference type="InterPro" id="IPR027417">
    <property type="entry name" value="P-loop_NTPase"/>
</dbReference>
<dbReference type="OrthoDB" id="5925at2759"/>
<feature type="domain" description="AAA+ ATPase" evidence="3">
    <location>
        <begin position="264"/>
        <end position="412"/>
    </location>
</feature>
<comment type="caution">
    <text evidence="4">The sequence shown here is derived from an EMBL/GenBank/DDBJ whole genome shotgun (WGS) entry which is preliminary data.</text>
</comment>
<dbReference type="InterPro" id="IPR003959">
    <property type="entry name" value="ATPase_AAA_core"/>
</dbReference>
<keyword evidence="2" id="KW-0067">ATP-binding</keyword>
<gene>
    <name evidence="4" type="ORF">WICMUC_001616</name>
</gene>
<dbReference type="EMBL" id="JAEUBF010000461">
    <property type="protein sequence ID" value="KAH3678292.1"/>
    <property type="molecule type" value="Genomic_DNA"/>
</dbReference>
<accession>A0A9P8PUB9</accession>
<evidence type="ECO:0000256" key="1">
    <source>
        <dbReference type="ARBA" id="ARBA00022741"/>
    </source>
</evidence>
<dbReference type="GO" id="GO:0051598">
    <property type="term" value="P:meiotic recombination checkpoint signaling"/>
    <property type="evidence" value="ECO:0007669"/>
    <property type="project" value="TreeGrafter"/>
</dbReference>
<name>A0A9P8PUB9_9ASCO</name>
<dbReference type="Proteomes" id="UP000769528">
    <property type="component" value="Unassembled WGS sequence"/>
</dbReference>
<dbReference type="GO" id="GO:0016887">
    <property type="term" value="F:ATP hydrolysis activity"/>
    <property type="evidence" value="ECO:0007669"/>
    <property type="project" value="InterPro"/>
</dbReference>
<reference evidence="4" key="2">
    <citation type="submission" date="2021-01" db="EMBL/GenBank/DDBJ databases">
        <authorList>
            <person name="Schikora-Tamarit M.A."/>
        </authorList>
    </citation>
    <scope>NUCLEOTIDE SEQUENCE</scope>
    <source>
        <strain evidence="4">CBS6341</strain>
    </source>
</reference>
<dbReference type="Gene3D" id="3.40.50.300">
    <property type="entry name" value="P-loop containing nucleotide triphosphate hydrolases"/>
    <property type="match status" value="1"/>
</dbReference>
<evidence type="ECO:0000256" key="2">
    <source>
        <dbReference type="ARBA" id="ARBA00022840"/>
    </source>
</evidence>